<dbReference type="SUPFAM" id="SSF53254">
    <property type="entry name" value="Phosphoglycerate mutase-like"/>
    <property type="match status" value="1"/>
</dbReference>
<evidence type="ECO:0000313" key="2">
    <source>
        <dbReference type="EMBL" id="MBC3767428.1"/>
    </source>
</evidence>
<dbReference type="PANTHER" id="PTHR20935">
    <property type="entry name" value="PHOSPHOGLYCERATE MUTASE-RELATED"/>
    <property type="match status" value="1"/>
</dbReference>
<evidence type="ECO:0000313" key="3">
    <source>
        <dbReference type="Proteomes" id="UP000601768"/>
    </source>
</evidence>
<comment type="caution">
    <text evidence="2">The sequence shown here is derived from an EMBL/GenBank/DDBJ whole genome shotgun (WGS) entry which is preliminary data.</text>
</comment>
<protein>
    <submittedName>
        <fullName evidence="2">Histidine phosphatase family protein</fullName>
    </submittedName>
</protein>
<gene>
    <name evidence="2" type="ORF">H8B19_16235</name>
</gene>
<reference evidence="2" key="1">
    <citation type="journal article" date="2018" name="Int. J. Syst. Evol. Microbiol.">
        <title>Neptunicella marina gen. nov., sp. nov., isolated from surface seawater.</title>
        <authorList>
            <person name="Liu X."/>
            <person name="Lai Q."/>
            <person name="Du Y."/>
            <person name="Zhang X."/>
            <person name="Liu Z."/>
            <person name="Sun F."/>
            <person name="Shao Z."/>
        </authorList>
    </citation>
    <scope>NUCLEOTIDE SEQUENCE</scope>
    <source>
        <strain evidence="2">S27-2</strain>
    </source>
</reference>
<dbReference type="AlphaFoldDB" id="A0A8J6IZ80"/>
<dbReference type="RefSeq" id="WP_186507950.1">
    <property type="nucleotide sequence ID" value="NZ_JACNEP010000018.1"/>
</dbReference>
<dbReference type="Pfam" id="PF00300">
    <property type="entry name" value="His_Phos_1"/>
    <property type="match status" value="1"/>
</dbReference>
<dbReference type="Proteomes" id="UP000601768">
    <property type="component" value="Unassembled WGS sequence"/>
</dbReference>
<dbReference type="SMART" id="SM00855">
    <property type="entry name" value="PGAM"/>
    <property type="match status" value="1"/>
</dbReference>
<dbReference type="Gene3D" id="3.40.50.1240">
    <property type="entry name" value="Phosphoglycerate mutase-like"/>
    <property type="match status" value="1"/>
</dbReference>
<sequence>MGSIFLVRHGQASFGADDYDQLSEVGVKQACRLGQELQRRFSSIDAVVHGDMRRHLQTMHYCMQEFIQLKFEPILHAGWREYDHQHILGQFNSVLATPKSIHQHLAQFDNPQQVFRQYFTDAISHWINGERDYDESWQQFTQRVEHAWLQLQDVAKDKKRVLVFTSGGPIAFICLQLLGLSHQQFLRVNWMLNNCGVTKVVMSKQGPVLSTFNEHSWFEGEFQHLISYR</sequence>
<proteinExistence type="predicted"/>
<evidence type="ECO:0000256" key="1">
    <source>
        <dbReference type="ARBA" id="ARBA00022801"/>
    </source>
</evidence>
<reference evidence="2" key="2">
    <citation type="submission" date="2020-08" db="EMBL/GenBank/DDBJ databases">
        <authorList>
            <person name="Lai Q."/>
        </authorList>
    </citation>
    <scope>NUCLEOTIDE SEQUENCE</scope>
    <source>
        <strain evidence="2">S27-2</strain>
    </source>
</reference>
<dbReference type="InterPro" id="IPR013078">
    <property type="entry name" value="His_Pase_superF_clade-1"/>
</dbReference>
<keyword evidence="3" id="KW-1185">Reference proteome</keyword>
<dbReference type="PANTHER" id="PTHR20935:SF0">
    <property type="entry name" value="SERINE_THREONINE-PROTEIN PHOSPHATASE PGAM5, MITOCHONDRIAL"/>
    <property type="match status" value="1"/>
</dbReference>
<dbReference type="GO" id="GO:0016787">
    <property type="term" value="F:hydrolase activity"/>
    <property type="evidence" value="ECO:0007669"/>
    <property type="project" value="UniProtKB-KW"/>
</dbReference>
<accession>A0A8J6IZ80</accession>
<organism evidence="2 3">
    <name type="scientific">Neptunicella marina</name>
    <dbReference type="NCBI Taxonomy" id="2125989"/>
    <lineage>
        <taxon>Bacteria</taxon>
        <taxon>Pseudomonadati</taxon>
        <taxon>Pseudomonadota</taxon>
        <taxon>Gammaproteobacteria</taxon>
        <taxon>Alteromonadales</taxon>
        <taxon>Alteromonadaceae</taxon>
        <taxon>Neptunicella</taxon>
    </lineage>
</organism>
<dbReference type="InterPro" id="IPR051021">
    <property type="entry name" value="Mito_Ser/Thr_phosphatase"/>
</dbReference>
<dbReference type="EMBL" id="JACNEP010000018">
    <property type="protein sequence ID" value="MBC3767428.1"/>
    <property type="molecule type" value="Genomic_DNA"/>
</dbReference>
<name>A0A8J6IZ80_9ALTE</name>
<keyword evidence="1" id="KW-0378">Hydrolase</keyword>
<dbReference type="CDD" id="cd07067">
    <property type="entry name" value="HP_PGM_like"/>
    <property type="match status" value="1"/>
</dbReference>
<dbReference type="InterPro" id="IPR029033">
    <property type="entry name" value="His_PPase_superfam"/>
</dbReference>